<dbReference type="GO" id="GO:0048046">
    <property type="term" value="C:apoplast"/>
    <property type="evidence" value="ECO:0007669"/>
    <property type="project" value="UniProtKB-SubCell"/>
</dbReference>
<dbReference type="AlphaFoldDB" id="A0A699J3C6"/>
<reference evidence="5" key="1">
    <citation type="journal article" date="2019" name="Sci. Rep.">
        <title>Draft genome of Tanacetum cinerariifolium, the natural source of mosquito coil.</title>
        <authorList>
            <person name="Yamashiro T."/>
            <person name="Shiraishi A."/>
            <person name="Satake H."/>
            <person name="Nakayama K."/>
        </authorList>
    </citation>
    <scope>NUCLEOTIDE SEQUENCE</scope>
</reference>
<sequence length="89" mass="9910">MNNTLTEGQKASTKMVGKAQGMYAFEAKNEETLLMVVNYEFNEREFNGSSISMLGRNPVMVDGREMPIVKGSGRFSINVDVYKTTAMSM</sequence>
<comment type="subcellular location">
    <subcellularLocation>
        <location evidence="4">Secreted</location>
        <location evidence="4">Extracellular space</location>
        <location evidence="4">Apoplast</location>
    </subcellularLocation>
</comment>
<dbReference type="InterPro" id="IPR004265">
    <property type="entry name" value="Dirigent"/>
</dbReference>
<comment type="subunit">
    <text evidence="2 4">Homodimer.</text>
</comment>
<dbReference type="Pfam" id="PF03018">
    <property type="entry name" value="Dirigent"/>
    <property type="match status" value="1"/>
</dbReference>
<accession>A0A699J3C6</accession>
<dbReference type="Gene3D" id="2.40.480.10">
    <property type="entry name" value="Allene oxide cyclase-like"/>
    <property type="match status" value="1"/>
</dbReference>
<protein>
    <recommendedName>
        <fullName evidence="4">Dirigent protein</fullName>
    </recommendedName>
</protein>
<evidence type="ECO:0000256" key="3">
    <source>
        <dbReference type="ARBA" id="ARBA00022525"/>
    </source>
</evidence>
<comment type="similarity">
    <text evidence="1 4">Belongs to the plant dirigent protein family.</text>
</comment>
<evidence type="ECO:0000256" key="2">
    <source>
        <dbReference type="ARBA" id="ARBA00011738"/>
    </source>
</evidence>
<gene>
    <name evidence="5" type="ORF">Tci_580359</name>
</gene>
<comment type="function">
    <text evidence="4">Dirigent proteins impart stereoselectivity on the phenoxy radical-coupling reaction, yielding optically active lignans from two molecules of coniferyl alcohol in the biosynthesis of lignans, flavonolignans, and alkaloids and thus plays a central role in plant secondary metabolism.</text>
</comment>
<dbReference type="EMBL" id="BKCJ010366436">
    <property type="protein sequence ID" value="GFA08387.1"/>
    <property type="molecule type" value="Genomic_DNA"/>
</dbReference>
<dbReference type="GO" id="GO:0009699">
    <property type="term" value="P:phenylpropanoid biosynthetic process"/>
    <property type="evidence" value="ECO:0007669"/>
    <property type="project" value="UniProtKB-ARBA"/>
</dbReference>
<keyword evidence="3 4" id="KW-0964">Secreted</keyword>
<keyword evidence="4" id="KW-0052">Apoplast</keyword>
<dbReference type="PANTHER" id="PTHR21495">
    <property type="entry name" value="NUCLEOPORIN-RELATED"/>
    <property type="match status" value="1"/>
</dbReference>
<evidence type="ECO:0000313" key="5">
    <source>
        <dbReference type="EMBL" id="GFA08387.1"/>
    </source>
</evidence>
<evidence type="ECO:0000256" key="1">
    <source>
        <dbReference type="ARBA" id="ARBA00010746"/>
    </source>
</evidence>
<evidence type="ECO:0000256" key="4">
    <source>
        <dbReference type="RuleBase" id="RU363099"/>
    </source>
</evidence>
<dbReference type="InterPro" id="IPR044859">
    <property type="entry name" value="Allene_oxi_cyc_Dirigent"/>
</dbReference>
<name>A0A699J3C6_TANCI</name>
<comment type="caution">
    <text evidence="5">The sequence shown here is derived from an EMBL/GenBank/DDBJ whole genome shotgun (WGS) entry which is preliminary data.</text>
</comment>
<proteinExistence type="inferred from homology"/>
<organism evidence="5">
    <name type="scientific">Tanacetum cinerariifolium</name>
    <name type="common">Dalmatian daisy</name>
    <name type="synonym">Chrysanthemum cinerariifolium</name>
    <dbReference type="NCBI Taxonomy" id="118510"/>
    <lineage>
        <taxon>Eukaryota</taxon>
        <taxon>Viridiplantae</taxon>
        <taxon>Streptophyta</taxon>
        <taxon>Embryophyta</taxon>
        <taxon>Tracheophyta</taxon>
        <taxon>Spermatophyta</taxon>
        <taxon>Magnoliopsida</taxon>
        <taxon>eudicotyledons</taxon>
        <taxon>Gunneridae</taxon>
        <taxon>Pentapetalae</taxon>
        <taxon>asterids</taxon>
        <taxon>campanulids</taxon>
        <taxon>Asterales</taxon>
        <taxon>Asteraceae</taxon>
        <taxon>Asteroideae</taxon>
        <taxon>Anthemideae</taxon>
        <taxon>Anthemidinae</taxon>
        <taxon>Tanacetum</taxon>
    </lineage>
</organism>